<organism evidence="1 2">
    <name type="scientific">Alligator mississippiensis</name>
    <name type="common">American alligator</name>
    <dbReference type="NCBI Taxonomy" id="8496"/>
    <lineage>
        <taxon>Eukaryota</taxon>
        <taxon>Metazoa</taxon>
        <taxon>Chordata</taxon>
        <taxon>Craniata</taxon>
        <taxon>Vertebrata</taxon>
        <taxon>Euteleostomi</taxon>
        <taxon>Archelosauria</taxon>
        <taxon>Archosauria</taxon>
        <taxon>Crocodylia</taxon>
        <taxon>Alligatoridae</taxon>
        <taxon>Alligatorinae</taxon>
        <taxon>Alligator</taxon>
    </lineage>
</organism>
<comment type="caution">
    <text evidence="1">The sequence shown here is derived from an EMBL/GenBank/DDBJ whole genome shotgun (WGS) entry which is preliminary data.</text>
</comment>
<evidence type="ECO:0000313" key="1">
    <source>
        <dbReference type="EMBL" id="KYO20124.1"/>
    </source>
</evidence>
<gene>
    <name evidence="1" type="ORF">Y1Q_0010702</name>
</gene>
<evidence type="ECO:0000313" key="2">
    <source>
        <dbReference type="Proteomes" id="UP000050525"/>
    </source>
</evidence>
<protein>
    <submittedName>
        <fullName evidence="1">Uncharacterized protein</fullName>
    </submittedName>
</protein>
<reference evidence="1 2" key="1">
    <citation type="journal article" date="2012" name="Genome Biol.">
        <title>Sequencing three crocodilian genomes to illuminate the evolution of archosaurs and amniotes.</title>
        <authorList>
            <person name="St John J.A."/>
            <person name="Braun E.L."/>
            <person name="Isberg S.R."/>
            <person name="Miles L.G."/>
            <person name="Chong A.Y."/>
            <person name="Gongora J."/>
            <person name="Dalzell P."/>
            <person name="Moran C."/>
            <person name="Bed'hom B."/>
            <person name="Abzhanov A."/>
            <person name="Burgess S.C."/>
            <person name="Cooksey A.M."/>
            <person name="Castoe T.A."/>
            <person name="Crawford N.G."/>
            <person name="Densmore L.D."/>
            <person name="Drew J.C."/>
            <person name="Edwards S.V."/>
            <person name="Faircloth B.C."/>
            <person name="Fujita M.K."/>
            <person name="Greenwold M.J."/>
            <person name="Hoffmann F.G."/>
            <person name="Howard J.M."/>
            <person name="Iguchi T."/>
            <person name="Janes D.E."/>
            <person name="Khan S.Y."/>
            <person name="Kohno S."/>
            <person name="de Koning A.J."/>
            <person name="Lance S.L."/>
            <person name="McCarthy F.M."/>
            <person name="McCormack J.E."/>
            <person name="Merchant M.E."/>
            <person name="Peterson D.G."/>
            <person name="Pollock D.D."/>
            <person name="Pourmand N."/>
            <person name="Raney B.J."/>
            <person name="Roessler K.A."/>
            <person name="Sanford J.R."/>
            <person name="Sawyer R.H."/>
            <person name="Schmidt C.J."/>
            <person name="Triplett E.W."/>
            <person name="Tuberville T.D."/>
            <person name="Venegas-Anaya M."/>
            <person name="Howard J.T."/>
            <person name="Jarvis E.D."/>
            <person name="Guillette L.J.Jr."/>
            <person name="Glenn T.C."/>
            <person name="Green R.E."/>
            <person name="Ray D.A."/>
        </authorList>
    </citation>
    <scope>NUCLEOTIDE SEQUENCE [LARGE SCALE GENOMIC DNA]</scope>
    <source>
        <strain evidence="1">KSC_2009_1</strain>
    </source>
</reference>
<name>A0A151M6J7_ALLMI</name>
<proteinExistence type="predicted"/>
<sequence length="74" mass="8579">MDGEADKTREKPNNDLTTGRLRANIQVILISQEHLGTRRIRRSSEQQLKFPKMLTNRHCKVKSFCRILFPEAGV</sequence>
<dbReference type="AlphaFoldDB" id="A0A151M6J7"/>
<keyword evidence="2" id="KW-1185">Reference proteome</keyword>
<dbReference type="Proteomes" id="UP000050525">
    <property type="component" value="Unassembled WGS sequence"/>
</dbReference>
<accession>A0A151M6J7</accession>
<dbReference type="EMBL" id="AKHW03006437">
    <property type="protein sequence ID" value="KYO20124.1"/>
    <property type="molecule type" value="Genomic_DNA"/>
</dbReference>